<name>A0AAW4P7Z8_9EURY</name>
<evidence type="ECO:0000259" key="1">
    <source>
        <dbReference type="Pfam" id="PF08241"/>
    </source>
</evidence>
<dbReference type="Gene3D" id="3.40.50.150">
    <property type="entry name" value="Vaccinia Virus protein VP39"/>
    <property type="match status" value="1"/>
</dbReference>
<evidence type="ECO:0000313" key="3">
    <source>
        <dbReference type="Proteomes" id="UP001430455"/>
    </source>
</evidence>
<gene>
    <name evidence="2" type="ORF">EGH23_02750</name>
</gene>
<organism evidence="2 3">
    <name type="scientific">Haloarcula nitratireducens</name>
    <dbReference type="NCBI Taxonomy" id="2487749"/>
    <lineage>
        <taxon>Archaea</taxon>
        <taxon>Methanobacteriati</taxon>
        <taxon>Methanobacteriota</taxon>
        <taxon>Stenosarchaea group</taxon>
        <taxon>Halobacteria</taxon>
        <taxon>Halobacteriales</taxon>
        <taxon>Haloarculaceae</taxon>
        <taxon>Haloarcula</taxon>
    </lineage>
</organism>
<dbReference type="Proteomes" id="UP001430455">
    <property type="component" value="Unassembled WGS sequence"/>
</dbReference>
<proteinExistence type="predicted"/>
<reference evidence="2 3" key="1">
    <citation type="submission" date="2021-06" db="EMBL/GenBank/DDBJ databases">
        <title>Halomicroarcula sp. a new haloarchaeum isolated from saline soil.</title>
        <authorList>
            <person name="Duran-Viseras A."/>
            <person name="Sanchez-Porro C."/>
            <person name="Ventosa A."/>
        </authorList>
    </citation>
    <scope>NUCLEOTIDE SEQUENCE [LARGE SCALE GENOMIC DNA]</scope>
    <source>
        <strain evidence="2 3">F27</strain>
    </source>
</reference>
<keyword evidence="3" id="KW-1185">Reference proteome</keyword>
<dbReference type="PANTHER" id="PTHR43591">
    <property type="entry name" value="METHYLTRANSFERASE"/>
    <property type="match status" value="1"/>
</dbReference>
<dbReference type="InterPro" id="IPR013216">
    <property type="entry name" value="Methyltransf_11"/>
</dbReference>
<sequence length="200" mass="21445">MQSDVGPFDRFSWAYDRVMPPARASKLRRGFGAAERDVRRVLDVGGGSGRAVRALEVPRRIVVDAAPGMLRQARRHGLDTVAGDAGRLPVATASVDAVLIVDALHHMGAVDAVLAEARRVLRPGGVLVVREFDPGTLRGRALVTAEHLVGFESTFLRPDELTTRMATAGFAPRVVERGFGYTVAGVTNGTGKYGESERDV</sequence>
<keyword evidence="2" id="KW-0808">Transferase</keyword>
<dbReference type="GO" id="GO:0032259">
    <property type="term" value="P:methylation"/>
    <property type="evidence" value="ECO:0007669"/>
    <property type="project" value="UniProtKB-KW"/>
</dbReference>
<dbReference type="RefSeq" id="WP_220578499.1">
    <property type="nucleotide sequence ID" value="NZ_RKLT01000001.1"/>
</dbReference>
<accession>A0AAW4P7Z8</accession>
<dbReference type="AlphaFoldDB" id="A0AAW4P7Z8"/>
<dbReference type="EMBL" id="RKLT01000001">
    <property type="protein sequence ID" value="MBX0293800.1"/>
    <property type="molecule type" value="Genomic_DNA"/>
</dbReference>
<dbReference type="InterPro" id="IPR029063">
    <property type="entry name" value="SAM-dependent_MTases_sf"/>
</dbReference>
<dbReference type="SUPFAM" id="SSF53335">
    <property type="entry name" value="S-adenosyl-L-methionine-dependent methyltransferases"/>
    <property type="match status" value="1"/>
</dbReference>
<dbReference type="CDD" id="cd02440">
    <property type="entry name" value="AdoMet_MTases"/>
    <property type="match status" value="1"/>
</dbReference>
<dbReference type="GO" id="GO:0008757">
    <property type="term" value="F:S-adenosylmethionine-dependent methyltransferase activity"/>
    <property type="evidence" value="ECO:0007669"/>
    <property type="project" value="InterPro"/>
</dbReference>
<keyword evidence="2" id="KW-0489">Methyltransferase</keyword>
<feature type="domain" description="Methyltransferase type 11" evidence="1">
    <location>
        <begin position="42"/>
        <end position="129"/>
    </location>
</feature>
<evidence type="ECO:0000313" key="2">
    <source>
        <dbReference type="EMBL" id="MBX0293800.1"/>
    </source>
</evidence>
<protein>
    <submittedName>
        <fullName evidence="2">Class I SAM-dependent methyltransferase</fullName>
    </submittedName>
</protein>
<comment type="caution">
    <text evidence="2">The sequence shown here is derived from an EMBL/GenBank/DDBJ whole genome shotgun (WGS) entry which is preliminary data.</text>
</comment>
<dbReference type="Pfam" id="PF08241">
    <property type="entry name" value="Methyltransf_11"/>
    <property type="match status" value="1"/>
</dbReference>